<proteinExistence type="predicted"/>
<comment type="caution">
    <text evidence="1">The sequence shown here is derived from an EMBL/GenBank/DDBJ whole genome shotgun (WGS) entry which is preliminary data.</text>
</comment>
<keyword evidence="2" id="KW-1185">Reference proteome</keyword>
<dbReference type="EMBL" id="JAGINT010000002">
    <property type="protein sequence ID" value="MBP2354546.1"/>
    <property type="molecule type" value="Genomic_DNA"/>
</dbReference>
<gene>
    <name evidence="1" type="ORF">JOF29_005656</name>
</gene>
<evidence type="ECO:0000313" key="1">
    <source>
        <dbReference type="EMBL" id="MBP2354546.1"/>
    </source>
</evidence>
<dbReference type="Proteomes" id="UP000755585">
    <property type="component" value="Unassembled WGS sequence"/>
</dbReference>
<name>A0ABS4USC2_9ACTN</name>
<accession>A0ABS4USC2</accession>
<organism evidence="1 2">
    <name type="scientific">Kribbella aluminosa</name>
    <dbReference type="NCBI Taxonomy" id="416017"/>
    <lineage>
        <taxon>Bacteria</taxon>
        <taxon>Bacillati</taxon>
        <taxon>Actinomycetota</taxon>
        <taxon>Actinomycetes</taxon>
        <taxon>Propionibacteriales</taxon>
        <taxon>Kribbellaceae</taxon>
        <taxon>Kribbella</taxon>
    </lineage>
</organism>
<sequence length="30" mass="3409">MNLYKSRGYAETGRIEVAPGIHITQFRRGS</sequence>
<reference evidence="1 2" key="1">
    <citation type="submission" date="2021-03" db="EMBL/GenBank/DDBJ databases">
        <title>Sequencing the genomes of 1000 actinobacteria strains.</title>
        <authorList>
            <person name="Klenk H.-P."/>
        </authorList>
    </citation>
    <scope>NUCLEOTIDE SEQUENCE [LARGE SCALE GENOMIC DNA]</scope>
    <source>
        <strain evidence="1 2">DSM 18824</strain>
    </source>
</reference>
<evidence type="ECO:0000313" key="2">
    <source>
        <dbReference type="Proteomes" id="UP000755585"/>
    </source>
</evidence>
<protein>
    <submittedName>
        <fullName evidence="1">Uncharacterized protein</fullName>
    </submittedName>
</protein>